<keyword evidence="8" id="KW-0413">Isomerase</keyword>
<evidence type="ECO:0000256" key="1">
    <source>
        <dbReference type="ARBA" id="ARBA00022741"/>
    </source>
</evidence>
<keyword evidence="3" id="KW-0378">Hydrolase</keyword>
<gene>
    <name evidence="10" type="ORF">L210DRAFT_2970065</name>
</gene>
<dbReference type="EMBL" id="WHUW01000005">
    <property type="protein sequence ID" value="KAF8446320.1"/>
    <property type="molecule type" value="Genomic_DNA"/>
</dbReference>
<name>A0AAD4C2Z0_BOLED</name>
<organism evidence="10 11">
    <name type="scientific">Boletus edulis BED1</name>
    <dbReference type="NCBI Taxonomy" id="1328754"/>
    <lineage>
        <taxon>Eukaryota</taxon>
        <taxon>Fungi</taxon>
        <taxon>Dikarya</taxon>
        <taxon>Basidiomycota</taxon>
        <taxon>Agaricomycotina</taxon>
        <taxon>Agaricomycetes</taxon>
        <taxon>Agaricomycetidae</taxon>
        <taxon>Boletales</taxon>
        <taxon>Boletineae</taxon>
        <taxon>Boletaceae</taxon>
        <taxon>Boletoideae</taxon>
        <taxon>Boletus</taxon>
    </lineage>
</organism>
<dbReference type="CDD" id="cd18809">
    <property type="entry name" value="SF1_C_RecD"/>
    <property type="match status" value="1"/>
</dbReference>
<dbReference type="InterPro" id="IPR049163">
    <property type="entry name" value="Pif1-like_2B_dom"/>
</dbReference>
<reference evidence="10" key="1">
    <citation type="submission" date="2019-10" db="EMBL/GenBank/DDBJ databases">
        <authorList>
            <consortium name="DOE Joint Genome Institute"/>
            <person name="Kuo A."/>
            <person name="Miyauchi S."/>
            <person name="Kiss E."/>
            <person name="Drula E."/>
            <person name="Kohler A."/>
            <person name="Sanchez-Garcia M."/>
            <person name="Andreopoulos B."/>
            <person name="Barry K.W."/>
            <person name="Bonito G."/>
            <person name="Buee M."/>
            <person name="Carver A."/>
            <person name="Chen C."/>
            <person name="Cichocki N."/>
            <person name="Clum A."/>
            <person name="Culley D."/>
            <person name="Crous P.W."/>
            <person name="Fauchery L."/>
            <person name="Girlanda M."/>
            <person name="Hayes R."/>
            <person name="Keri Z."/>
            <person name="LaButti K."/>
            <person name="Lipzen A."/>
            <person name="Lombard V."/>
            <person name="Magnuson J."/>
            <person name="Maillard F."/>
            <person name="Morin E."/>
            <person name="Murat C."/>
            <person name="Nolan M."/>
            <person name="Ohm R."/>
            <person name="Pangilinan J."/>
            <person name="Pereira M."/>
            <person name="Perotto S."/>
            <person name="Peter M."/>
            <person name="Riley R."/>
            <person name="Sitrit Y."/>
            <person name="Stielow B."/>
            <person name="Szollosi G."/>
            <person name="Zifcakova L."/>
            <person name="Stursova M."/>
            <person name="Spatafora J.W."/>
            <person name="Tedersoo L."/>
            <person name="Vaario L.-M."/>
            <person name="Yamada A."/>
            <person name="Yan M."/>
            <person name="Wang P."/>
            <person name="Xu J."/>
            <person name="Bruns T."/>
            <person name="Baldrian P."/>
            <person name="Vilgalys R."/>
            <person name="Henrissat B."/>
            <person name="Grigoriev I.V."/>
            <person name="Hibbett D."/>
            <person name="Nagy L.G."/>
            <person name="Martin F.M."/>
        </authorList>
    </citation>
    <scope>NUCLEOTIDE SEQUENCE</scope>
    <source>
        <strain evidence="10">BED1</strain>
    </source>
</reference>
<dbReference type="InterPro" id="IPR027417">
    <property type="entry name" value="P-loop_NTPase"/>
</dbReference>
<keyword evidence="4" id="KW-0347">Helicase</keyword>
<evidence type="ECO:0000313" key="11">
    <source>
        <dbReference type="Proteomes" id="UP001194468"/>
    </source>
</evidence>
<comment type="caution">
    <text evidence="10">The sequence shown here is derived from an EMBL/GenBank/DDBJ whole genome shotgun (WGS) entry which is preliminary data.</text>
</comment>
<keyword evidence="2" id="KW-0227">DNA damage</keyword>
<protein>
    <recommendedName>
        <fullName evidence="9">DNA helicase Pif1-like 2B domain-containing protein</fullName>
    </recommendedName>
</protein>
<dbReference type="PANTHER" id="PTHR47642:SF5">
    <property type="entry name" value="ATP-DEPENDENT DNA HELICASE"/>
    <property type="match status" value="1"/>
</dbReference>
<evidence type="ECO:0000256" key="4">
    <source>
        <dbReference type="ARBA" id="ARBA00022806"/>
    </source>
</evidence>
<reference evidence="10" key="2">
    <citation type="journal article" date="2020" name="Nat. Commun.">
        <title>Large-scale genome sequencing of mycorrhizal fungi provides insights into the early evolution of symbiotic traits.</title>
        <authorList>
            <person name="Miyauchi S."/>
            <person name="Kiss E."/>
            <person name="Kuo A."/>
            <person name="Drula E."/>
            <person name="Kohler A."/>
            <person name="Sanchez-Garcia M."/>
            <person name="Morin E."/>
            <person name="Andreopoulos B."/>
            <person name="Barry K.W."/>
            <person name="Bonito G."/>
            <person name="Buee M."/>
            <person name="Carver A."/>
            <person name="Chen C."/>
            <person name="Cichocki N."/>
            <person name="Clum A."/>
            <person name="Culley D."/>
            <person name="Crous P.W."/>
            <person name="Fauchery L."/>
            <person name="Girlanda M."/>
            <person name="Hayes R.D."/>
            <person name="Keri Z."/>
            <person name="LaButti K."/>
            <person name="Lipzen A."/>
            <person name="Lombard V."/>
            <person name="Magnuson J."/>
            <person name="Maillard F."/>
            <person name="Murat C."/>
            <person name="Nolan M."/>
            <person name="Ohm R.A."/>
            <person name="Pangilinan J."/>
            <person name="Pereira M.F."/>
            <person name="Perotto S."/>
            <person name="Peter M."/>
            <person name="Pfister S."/>
            <person name="Riley R."/>
            <person name="Sitrit Y."/>
            <person name="Stielow J.B."/>
            <person name="Szollosi G."/>
            <person name="Zifcakova L."/>
            <person name="Stursova M."/>
            <person name="Spatafora J.W."/>
            <person name="Tedersoo L."/>
            <person name="Vaario L.M."/>
            <person name="Yamada A."/>
            <person name="Yan M."/>
            <person name="Wang P."/>
            <person name="Xu J."/>
            <person name="Bruns T."/>
            <person name="Baldrian P."/>
            <person name="Vilgalys R."/>
            <person name="Dunand C."/>
            <person name="Henrissat B."/>
            <person name="Grigoriev I.V."/>
            <person name="Hibbett D."/>
            <person name="Nagy L.G."/>
            <person name="Martin F.M."/>
        </authorList>
    </citation>
    <scope>NUCLEOTIDE SEQUENCE</scope>
    <source>
        <strain evidence="10">BED1</strain>
    </source>
</reference>
<feature type="domain" description="DNA helicase Pif1-like 2B" evidence="9">
    <location>
        <begin position="116"/>
        <end position="156"/>
    </location>
</feature>
<keyword evidence="1" id="KW-0547">Nucleotide-binding</keyword>
<keyword evidence="5" id="KW-0067">ATP-binding</keyword>
<evidence type="ECO:0000256" key="3">
    <source>
        <dbReference type="ARBA" id="ARBA00022801"/>
    </source>
</evidence>
<sequence>MRLTKVFHQKDHTFIEILASMRTGVLLKWHIEEFRKLSREIHYDDGISPTQLYVTRSLRGRIFVVYLFRFPLKAQVKQHNLQCLGKLEGETRVYKAMDARGHDNDGGCLTINQAETLLEKLVCPKEVPLKVGAQVMLLRNMSQSLVNGSLGKVVEFIGIPEAQRRDIAISELERRNTGEVLTVNSPDARDNEAGLIALDGHTFSKDQSWPLVQFTNGKQLLCSPVEFVVKGLTGEVEARRLQIPLALSWAMSIHKSQGQTFSRVKVDLARIFEKGQGDWVVSCMLSSLTTADAVSAPDKVMAHPKVIEWQKQWDKDRYQEEEMDMLYSLTVKRSVEFLGQF</sequence>
<dbReference type="Pfam" id="PF21530">
    <property type="entry name" value="Pif1_2B_dom"/>
    <property type="match status" value="1"/>
</dbReference>
<evidence type="ECO:0000256" key="6">
    <source>
        <dbReference type="ARBA" id="ARBA00023125"/>
    </source>
</evidence>
<evidence type="ECO:0000256" key="8">
    <source>
        <dbReference type="ARBA" id="ARBA00023235"/>
    </source>
</evidence>
<dbReference type="InterPro" id="IPR051055">
    <property type="entry name" value="PIF1_helicase"/>
</dbReference>
<accession>A0AAD4C2Z0</accession>
<keyword evidence="6" id="KW-0238">DNA-binding</keyword>
<keyword evidence="7" id="KW-0234">DNA repair</keyword>
<dbReference type="SUPFAM" id="SSF52540">
    <property type="entry name" value="P-loop containing nucleoside triphosphate hydrolases"/>
    <property type="match status" value="1"/>
</dbReference>
<evidence type="ECO:0000256" key="2">
    <source>
        <dbReference type="ARBA" id="ARBA00022763"/>
    </source>
</evidence>
<dbReference type="PANTHER" id="PTHR47642">
    <property type="entry name" value="ATP-DEPENDENT DNA HELICASE"/>
    <property type="match status" value="1"/>
</dbReference>
<keyword evidence="11" id="KW-1185">Reference proteome</keyword>
<evidence type="ECO:0000256" key="7">
    <source>
        <dbReference type="ARBA" id="ARBA00023204"/>
    </source>
</evidence>
<evidence type="ECO:0000256" key="5">
    <source>
        <dbReference type="ARBA" id="ARBA00022840"/>
    </source>
</evidence>
<proteinExistence type="predicted"/>
<evidence type="ECO:0000259" key="9">
    <source>
        <dbReference type="Pfam" id="PF21530"/>
    </source>
</evidence>
<dbReference type="AlphaFoldDB" id="A0AAD4C2Z0"/>
<evidence type="ECO:0000313" key="10">
    <source>
        <dbReference type="EMBL" id="KAF8446320.1"/>
    </source>
</evidence>
<dbReference type="Proteomes" id="UP001194468">
    <property type="component" value="Unassembled WGS sequence"/>
</dbReference>